<feature type="domain" description="N-acetyltransferase" evidence="1">
    <location>
        <begin position="23"/>
        <end position="167"/>
    </location>
</feature>
<dbReference type="InterPro" id="IPR016181">
    <property type="entry name" value="Acyl_CoA_acyltransferase"/>
</dbReference>
<evidence type="ECO:0000259" key="1">
    <source>
        <dbReference type="Pfam" id="PF13302"/>
    </source>
</evidence>
<dbReference type="EMBL" id="JAULSW010000003">
    <property type="protein sequence ID" value="KAK3388053.1"/>
    <property type="molecule type" value="Genomic_DNA"/>
</dbReference>
<dbReference type="InterPro" id="IPR000182">
    <property type="entry name" value="GNAT_dom"/>
</dbReference>
<evidence type="ECO:0000313" key="3">
    <source>
        <dbReference type="Proteomes" id="UP001285441"/>
    </source>
</evidence>
<sequence length="208" mass="23071">MTDPHFYIETPRLFISYLLPEDDKHCDFLVELYTSPEFVATCGQTTITSREAARKLLAGRFRDEHARNGYGTFLVSLKSTTETPPSLATSTPVGTVQLMRGEEPNRYPAPDLGYAILPSHMRRGYTKEAAQALMDFTEKNWGVDEVLGLCDPKNEASAAVFRSLGFQDRGVHELRVFGGEVGSVWTKPGVAEDLVAYLSASEKEQSSK</sequence>
<dbReference type="Gene3D" id="3.40.630.30">
    <property type="match status" value="1"/>
</dbReference>
<keyword evidence="2" id="KW-0689">Ribosomal protein</keyword>
<dbReference type="PANTHER" id="PTHR43792:SF16">
    <property type="entry name" value="N-ACETYLTRANSFERASE DOMAIN-CONTAINING PROTEIN"/>
    <property type="match status" value="1"/>
</dbReference>
<gene>
    <name evidence="2" type="ORF">B0H63DRAFT_471393</name>
</gene>
<protein>
    <submittedName>
        <fullName evidence="2">Including n-acetylases of ribosomal protein</fullName>
    </submittedName>
</protein>
<dbReference type="PANTHER" id="PTHR43792">
    <property type="entry name" value="GNAT FAMILY, PUTATIVE (AFU_ORTHOLOGUE AFUA_3G00765)-RELATED-RELATED"/>
    <property type="match status" value="1"/>
</dbReference>
<dbReference type="Pfam" id="PF13302">
    <property type="entry name" value="Acetyltransf_3"/>
    <property type="match status" value="1"/>
</dbReference>
<comment type="caution">
    <text evidence="2">The sequence shown here is derived from an EMBL/GenBank/DDBJ whole genome shotgun (WGS) entry which is preliminary data.</text>
</comment>
<keyword evidence="2" id="KW-0687">Ribonucleoprotein</keyword>
<dbReference type="GO" id="GO:0005840">
    <property type="term" value="C:ribosome"/>
    <property type="evidence" value="ECO:0007669"/>
    <property type="project" value="UniProtKB-KW"/>
</dbReference>
<organism evidence="2 3">
    <name type="scientific">Podospora didyma</name>
    <dbReference type="NCBI Taxonomy" id="330526"/>
    <lineage>
        <taxon>Eukaryota</taxon>
        <taxon>Fungi</taxon>
        <taxon>Dikarya</taxon>
        <taxon>Ascomycota</taxon>
        <taxon>Pezizomycotina</taxon>
        <taxon>Sordariomycetes</taxon>
        <taxon>Sordariomycetidae</taxon>
        <taxon>Sordariales</taxon>
        <taxon>Podosporaceae</taxon>
        <taxon>Podospora</taxon>
    </lineage>
</organism>
<dbReference type="AlphaFoldDB" id="A0AAE0NUN3"/>
<dbReference type="InterPro" id="IPR051531">
    <property type="entry name" value="N-acetyltransferase"/>
</dbReference>
<proteinExistence type="predicted"/>
<reference evidence="2" key="2">
    <citation type="submission" date="2023-06" db="EMBL/GenBank/DDBJ databases">
        <authorList>
            <consortium name="Lawrence Berkeley National Laboratory"/>
            <person name="Haridas S."/>
            <person name="Hensen N."/>
            <person name="Bonometti L."/>
            <person name="Westerberg I."/>
            <person name="Brannstrom I.O."/>
            <person name="Guillou S."/>
            <person name="Cros-Aarteil S."/>
            <person name="Calhoun S."/>
            <person name="Kuo A."/>
            <person name="Mondo S."/>
            <person name="Pangilinan J."/>
            <person name="Riley R."/>
            <person name="LaButti K."/>
            <person name="Andreopoulos B."/>
            <person name="Lipzen A."/>
            <person name="Chen C."/>
            <person name="Yanf M."/>
            <person name="Daum C."/>
            <person name="Ng V."/>
            <person name="Clum A."/>
            <person name="Steindorff A."/>
            <person name="Ohm R."/>
            <person name="Martin F."/>
            <person name="Silar P."/>
            <person name="Natvig D."/>
            <person name="Lalanne C."/>
            <person name="Gautier V."/>
            <person name="Ament-velasquez S.L."/>
            <person name="Kruys A."/>
            <person name="Hutchinson M.I."/>
            <person name="Powell A.J."/>
            <person name="Barry K."/>
            <person name="Miller A.N."/>
            <person name="Grigoriev I.V."/>
            <person name="Debuchy R."/>
            <person name="Gladieux P."/>
            <person name="Thoren M.H."/>
            <person name="Johannesson H."/>
        </authorList>
    </citation>
    <scope>NUCLEOTIDE SEQUENCE</scope>
    <source>
        <strain evidence="2">CBS 232.78</strain>
    </source>
</reference>
<dbReference type="Proteomes" id="UP001285441">
    <property type="component" value="Unassembled WGS sequence"/>
</dbReference>
<reference evidence="2" key="1">
    <citation type="journal article" date="2023" name="Mol. Phylogenet. Evol.">
        <title>Genome-scale phylogeny and comparative genomics of the fungal order Sordariales.</title>
        <authorList>
            <person name="Hensen N."/>
            <person name="Bonometti L."/>
            <person name="Westerberg I."/>
            <person name="Brannstrom I.O."/>
            <person name="Guillou S."/>
            <person name="Cros-Aarteil S."/>
            <person name="Calhoun S."/>
            <person name="Haridas S."/>
            <person name="Kuo A."/>
            <person name="Mondo S."/>
            <person name="Pangilinan J."/>
            <person name="Riley R."/>
            <person name="LaButti K."/>
            <person name="Andreopoulos B."/>
            <person name="Lipzen A."/>
            <person name="Chen C."/>
            <person name="Yan M."/>
            <person name="Daum C."/>
            <person name="Ng V."/>
            <person name="Clum A."/>
            <person name="Steindorff A."/>
            <person name="Ohm R.A."/>
            <person name="Martin F."/>
            <person name="Silar P."/>
            <person name="Natvig D.O."/>
            <person name="Lalanne C."/>
            <person name="Gautier V."/>
            <person name="Ament-Velasquez S.L."/>
            <person name="Kruys A."/>
            <person name="Hutchinson M.I."/>
            <person name="Powell A.J."/>
            <person name="Barry K."/>
            <person name="Miller A.N."/>
            <person name="Grigoriev I.V."/>
            <person name="Debuchy R."/>
            <person name="Gladieux P."/>
            <person name="Hiltunen Thoren M."/>
            <person name="Johannesson H."/>
        </authorList>
    </citation>
    <scope>NUCLEOTIDE SEQUENCE</scope>
    <source>
        <strain evidence="2">CBS 232.78</strain>
    </source>
</reference>
<dbReference type="SUPFAM" id="SSF55729">
    <property type="entry name" value="Acyl-CoA N-acyltransferases (Nat)"/>
    <property type="match status" value="1"/>
</dbReference>
<dbReference type="GO" id="GO:0016747">
    <property type="term" value="F:acyltransferase activity, transferring groups other than amino-acyl groups"/>
    <property type="evidence" value="ECO:0007669"/>
    <property type="project" value="InterPro"/>
</dbReference>
<evidence type="ECO:0000313" key="2">
    <source>
        <dbReference type="EMBL" id="KAK3388053.1"/>
    </source>
</evidence>
<name>A0AAE0NUN3_9PEZI</name>
<accession>A0AAE0NUN3</accession>
<keyword evidence="3" id="KW-1185">Reference proteome</keyword>